<dbReference type="RefSeq" id="WP_099261522.1">
    <property type="nucleotide sequence ID" value="NZ_NIZW01000011.1"/>
</dbReference>
<protein>
    <recommendedName>
        <fullName evidence="1">PD-(D/E)XK endonuclease-like domain-containing protein</fullName>
    </recommendedName>
</protein>
<dbReference type="OrthoDB" id="9796820at2"/>
<dbReference type="AlphaFoldDB" id="A0A2G1W5R6"/>
<sequence length="282" mass="31880">MTPIKRPHWSFSSISQYRRCPLQFYFERIAKISRRSVSSSLVFGSAIHDALAVHHQRIKLGREASEQNLKSDFMGSWKVRTERQQVSFKAKESASDLIGKGQALMELYSRETPPANIIAVEERVLVPLCDSSGNILERPLAATCDLISGTPEQTKVTEFKTAAKAYSNFDVESSLQPNCYTQSALSTMDRWVSVEFVVFTKTNTPKIQRLKTSRSQEDLDRLGDVAKNVEKAVENQIFYPIENPMNCSGCPFREECRQWKSSSSTIKQEQEAHAEREVVCAG</sequence>
<accession>A0A2G1W5R6</accession>
<evidence type="ECO:0000313" key="2">
    <source>
        <dbReference type="EMBL" id="PHQ34377.1"/>
    </source>
</evidence>
<dbReference type="Pfam" id="PF12705">
    <property type="entry name" value="PDDEXK_1"/>
    <property type="match status" value="1"/>
</dbReference>
<keyword evidence="3" id="KW-1185">Reference proteome</keyword>
<evidence type="ECO:0000313" key="3">
    <source>
        <dbReference type="Proteomes" id="UP000225740"/>
    </source>
</evidence>
<name>A0A2G1W5R6_9BACT</name>
<gene>
    <name evidence="2" type="ORF">CEE69_15275</name>
</gene>
<proteinExistence type="predicted"/>
<feature type="domain" description="PD-(D/E)XK endonuclease-like" evidence="1">
    <location>
        <begin position="8"/>
        <end position="257"/>
    </location>
</feature>
<dbReference type="InterPro" id="IPR011604">
    <property type="entry name" value="PDDEXK-like_dom_sf"/>
</dbReference>
<dbReference type="GeneID" id="90609441"/>
<dbReference type="Gene3D" id="3.90.320.10">
    <property type="match status" value="1"/>
</dbReference>
<reference evidence="2 3" key="1">
    <citation type="submission" date="2017-06" db="EMBL/GenBank/DDBJ databases">
        <title>Description of Rhodopirellula bahusiensis sp. nov.</title>
        <authorList>
            <person name="Kizina J."/>
            <person name="Harder J."/>
        </authorList>
    </citation>
    <scope>NUCLEOTIDE SEQUENCE [LARGE SCALE GENOMIC DNA]</scope>
    <source>
        <strain evidence="2 3">SWK21</strain>
    </source>
</reference>
<dbReference type="Proteomes" id="UP000225740">
    <property type="component" value="Unassembled WGS sequence"/>
</dbReference>
<comment type="caution">
    <text evidence="2">The sequence shown here is derived from an EMBL/GenBank/DDBJ whole genome shotgun (WGS) entry which is preliminary data.</text>
</comment>
<dbReference type="InterPro" id="IPR038726">
    <property type="entry name" value="PDDEXK_AddAB-type"/>
</dbReference>
<dbReference type="EMBL" id="NIZW01000011">
    <property type="protein sequence ID" value="PHQ34377.1"/>
    <property type="molecule type" value="Genomic_DNA"/>
</dbReference>
<organism evidence="2 3">
    <name type="scientific">Rhodopirellula bahusiensis</name>
    <dbReference type="NCBI Taxonomy" id="2014065"/>
    <lineage>
        <taxon>Bacteria</taxon>
        <taxon>Pseudomonadati</taxon>
        <taxon>Planctomycetota</taxon>
        <taxon>Planctomycetia</taxon>
        <taxon>Pirellulales</taxon>
        <taxon>Pirellulaceae</taxon>
        <taxon>Rhodopirellula</taxon>
    </lineage>
</organism>
<evidence type="ECO:0000259" key="1">
    <source>
        <dbReference type="Pfam" id="PF12705"/>
    </source>
</evidence>